<dbReference type="Pfam" id="PF00395">
    <property type="entry name" value="SLH"/>
    <property type="match status" value="3"/>
</dbReference>
<reference evidence="4 5" key="1">
    <citation type="submission" date="2016-06" db="EMBL/GenBank/DDBJ databases">
        <title>Domibacillus iocasae genome sequencing.</title>
        <authorList>
            <person name="Verma A."/>
            <person name="Pal Y."/>
            <person name="Ojha A.K."/>
            <person name="Krishnamurthi S."/>
        </authorList>
    </citation>
    <scope>NUCLEOTIDE SEQUENCE [LARGE SCALE GENOMIC DNA]</scope>
    <source>
        <strain evidence="4 5">DSM 29979</strain>
    </source>
</reference>
<evidence type="ECO:0000259" key="3">
    <source>
        <dbReference type="PROSITE" id="PS51272"/>
    </source>
</evidence>
<comment type="caution">
    <text evidence="4">The sequence shown here is derived from an EMBL/GenBank/DDBJ whole genome shotgun (WGS) entry which is preliminary data.</text>
</comment>
<dbReference type="OrthoDB" id="9816557at2"/>
<dbReference type="GO" id="GO:0004040">
    <property type="term" value="F:amidase activity"/>
    <property type="evidence" value="ECO:0007669"/>
    <property type="project" value="InterPro"/>
</dbReference>
<evidence type="ECO:0000256" key="1">
    <source>
        <dbReference type="ARBA" id="ARBA00022729"/>
    </source>
</evidence>
<evidence type="ECO:0000256" key="2">
    <source>
        <dbReference type="SAM" id="SignalP"/>
    </source>
</evidence>
<keyword evidence="1 2" id="KW-0732">Signal</keyword>
<feature type="domain" description="SLH" evidence="3">
    <location>
        <begin position="88"/>
        <end position="145"/>
    </location>
</feature>
<dbReference type="Pfam" id="PF01832">
    <property type="entry name" value="Glucosaminidase"/>
    <property type="match status" value="1"/>
</dbReference>
<feature type="signal peptide" evidence="2">
    <location>
        <begin position="1"/>
        <end position="25"/>
    </location>
</feature>
<dbReference type="PANTHER" id="PTHR43308:SF5">
    <property type="entry name" value="S-LAYER PROTEIN _ PEPTIDOGLYCAN ENDO-BETA-N-ACETYLGLUCOSAMINIDASE"/>
    <property type="match status" value="1"/>
</dbReference>
<feature type="chain" id="PRO_5009191510" description="SLH domain-containing protein" evidence="2">
    <location>
        <begin position="26"/>
        <end position="660"/>
    </location>
</feature>
<dbReference type="Proteomes" id="UP000095658">
    <property type="component" value="Unassembled WGS sequence"/>
</dbReference>
<evidence type="ECO:0000313" key="4">
    <source>
        <dbReference type="EMBL" id="OES44920.1"/>
    </source>
</evidence>
<dbReference type="AlphaFoldDB" id="A0A1E7DPA2"/>
<dbReference type="RefSeq" id="WP_069938542.1">
    <property type="nucleotide sequence ID" value="NZ_MAMP01000021.1"/>
</dbReference>
<accession>A0A1E7DPA2</accession>
<sequence length="660" mass="71933">MKKAVSIMMAFLLLFPVFQPLNGKAAEIKDDVTGITLEKEIRAIINAGIMGGYADGTYRPGNNVTREEFATFLARALNLPDGPAVFSDVSSTAALGPYIQAAAAAKIVNGTSDGRFLPKETITRKDMAMMISNAITYMKIDAAYTEPPFTDIATLNESYKTAIGKSVSLKIINGISREQFAPFATATRDQAAAFIYRLLLADGIVPEDIEPPLRPYQTANIDAAGKITTASLSYETYEQAKNVMANNGAELLLQNGRIIKMKDNSGVVFTRPLTGAGGTVNLYTDPELTKNKTYVTGNSMTATKFTYTTAEVKYVTATDKYVQVYVGGETYYMKPSDAVMVPFEGAKGRGYYQNSGGLLVHSIYQVETDKYASYSLGKAPSFMKSGTKYYSWDGFSFYNEAGSPVGQAYQYFQYLSARAATSYTAAELNKFITDTLAERESLGLAKYKDITKKSKLIGLGATLKKVESETRVNALLILAMAIHESDYGISNHAQTNNNLFGIAVYDSAPSSGTSFKTVEEGVYHLANDYLNGKADWRGGYLMPNTWRAYGAAPGTKANGLNVKYASDPNWGAKVAGHMYRIDQSLGSKDYNKYAIGLTKAPDLNVRSAASTTSAIQFTYSLNRMPVTILQQGTWNQVISDNLATKEGYIHSNYVNVLQLP</sequence>
<feature type="domain" description="SLH" evidence="3">
    <location>
        <begin position="24"/>
        <end position="87"/>
    </location>
</feature>
<feature type="domain" description="SLH" evidence="3">
    <location>
        <begin position="146"/>
        <end position="209"/>
    </location>
</feature>
<dbReference type="PROSITE" id="PS51272">
    <property type="entry name" value="SLH"/>
    <property type="match status" value="3"/>
</dbReference>
<name>A0A1E7DPA2_9BACI</name>
<dbReference type="STRING" id="1714016.BA724_06565"/>
<dbReference type="InterPro" id="IPR002901">
    <property type="entry name" value="MGlyc_endo_b_GlcNAc-like_dom"/>
</dbReference>
<protein>
    <recommendedName>
        <fullName evidence="3">SLH domain-containing protein</fullName>
    </recommendedName>
</protein>
<evidence type="ECO:0000313" key="5">
    <source>
        <dbReference type="Proteomes" id="UP000095658"/>
    </source>
</evidence>
<gene>
    <name evidence="4" type="ORF">BA724_06565</name>
</gene>
<keyword evidence="5" id="KW-1185">Reference proteome</keyword>
<organism evidence="4 5">
    <name type="scientific">Domibacillus iocasae</name>
    <dbReference type="NCBI Taxonomy" id="1714016"/>
    <lineage>
        <taxon>Bacteria</taxon>
        <taxon>Bacillati</taxon>
        <taxon>Bacillota</taxon>
        <taxon>Bacilli</taxon>
        <taxon>Bacillales</taxon>
        <taxon>Bacillaceae</taxon>
        <taxon>Domibacillus</taxon>
    </lineage>
</organism>
<dbReference type="InterPro" id="IPR051465">
    <property type="entry name" value="Cell_Envelope_Struct_Comp"/>
</dbReference>
<dbReference type="Gene3D" id="2.30.30.40">
    <property type="entry name" value="SH3 Domains"/>
    <property type="match status" value="1"/>
</dbReference>
<dbReference type="Gene3D" id="1.10.530.10">
    <property type="match status" value="1"/>
</dbReference>
<dbReference type="PANTHER" id="PTHR43308">
    <property type="entry name" value="OUTER MEMBRANE PROTEIN ALPHA-RELATED"/>
    <property type="match status" value="1"/>
</dbReference>
<dbReference type="EMBL" id="MAMP01000021">
    <property type="protein sequence ID" value="OES44920.1"/>
    <property type="molecule type" value="Genomic_DNA"/>
</dbReference>
<dbReference type="SMART" id="SM00047">
    <property type="entry name" value="LYZ2"/>
    <property type="match status" value="1"/>
</dbReference>
<dbReference type="InterPro" id="IPR001119">
    <property type="entry name" value="SLH_dom"/>
</dbReference>
<proteinExistence type="predicted"/>